<reference evidence="1" key="1">
    <citation type="journal article" date="2015" name="Nature">
        <title>Complex archaea that bridge the gap between prokaryotes and eukaryotes.</title>
        <authorList>
            <person name="Spang A."/>
            <person name="Saw J.H."/>
            <person name="Jorgensen S.L."/>
            <person name="Zaremba-Niedzwiedzka K."/>
            <person name="Martijn J."/>
            <person name="Lind A.E."/>
            <person name="van Eijk R."/>
            <person name="Schleper C."/>
            <person name="Guy L."/>
            <person name="Ettema T.J."/>
        </authorList>
    </citation>
    <scope>NUCLEOTIDE SEQUENCE</scope>
</reference>
<accession>A0A0F9KDT2</accession>
<name>A0A0F9KDT2_9ZZZZ</name>
<sequence length="31" mass="3615">MKSLNKILRSIYIKNKDLMNGLIKPEEKSLP</sequence>
<gene>
    <name evidence="1" type="ORF">LCGC14_1417020</name>
</gene>
<dbReference type="AlphaFoldDB" id="A0A0F9KDT2"/>
<protein>
    <submittedName>
        <fullName evidence="1">Uncharacterized protein</fullName>
    </submittedName>
</protein>
<dbReference type="EMBL" id="LAZR01009405">
    <property type="protein sequence ID" value="KKM72791.1"/>
    <property type="molecule type" value="Genomic_DNA"/>
</dbReference>
<comment type="caution">
    <text evidence="1">The sequence shown here is derived from an EMBL/GenBank/DDBJ whole genome shotgun (WGS) entry which is preliminary data.</text>
</comment>
<proteinExistence type="predicted"/>
<evidence type="ECO:0000313" key="1">
    <source>
        <dbReference type="EMBL" id="KKM72791.1"/>
    </source>
</evidence>
<organism evidence="1">
    <name type="scientific">marine sediment metagenome</name>
    <dbReference type="NCBI Taxonomy" id="412755"/>
    <lineage>
        <taxon>unclassified sequences</taxon>
        <taxon>metagenomes</taxon>
        <taxon>ecological metagenomes</taxon>
    </lineage>
</organism>